<protein>
    <recommendedName>
        <fullName evidence="2">RecQ-mediated genome instability protein 1</fullName>
    </recommendedName>
</protein>
<dbReference type="InterPro" id="IPR013894">
    <property type="entry name" value="RMI1_OB"/>
</dbReference>
<dbReference type="OrthoDB" id="341511at2759"/>
<dbReference type="Gene3D" id="2.40.50.770">
    <property type="entry name" value="RecQ-mediated genome instability protein Rmi1, C-terminal domain"/>
    <property type="match status" value="1"/>
</dbReference>
<gene>
    <name evidence="4" type="ORF">X975_20950</name>
</gene>
<dbReference type="InterPro" id="IPR042470">
    <property type="entry name" value="RMI1_N_C_sf"/>
</dbReference>
<name>A0A087U291_STEMI</name>
<evidence type="ECO:0000256" key="2">
    <source>
        <dbReference type="ARBA" id="ARBA00018987"/>
    </source>
</evidence>
<reference evidence="4 5" key="1">
    <citation type="submission" date="2013-11" db="EMBL/GenBank/DDBJ databases">
        <title>Genome sequencing of Stegodyphus mimosarum.</title>
        <authorList>
            <person name="Bechsgaard J."/>
        </authorList>
    </citation>
    <scope>NUCLEOTIDE SEQUENCE [LARGE SCALE GENOMIC DNA]</scope>
</reference>
<comment type="similarity">
    <text evidence="1">Belongs to the RMI1 family.</text>
</comment>
<evidence type="ECO:0000313" key="4">
    <source>
        <dbReference type="EMBL" id="KFM71480.1"/>
    </source>
</evidence>
<feature type="domain" description="RecQ mediated genome instability protein 1 OB-fold" evidence="3">
    <location>
        <begin position="1"/>
        <end position="67"/>
    </location>
</feature>
<dbReference type="PANTHER" id="PTHR14790:SF15">
    <property type="entry name" value="RECQ-MEDIATED GENOME INSTABILITY PROTEIN 1"/>
    <property type="match status" value="1"/>
</dbReference>
<dbReference type="STRING" id="407821.A0A087U291"/>
<evidence type="ECO:0000313" key="5">
    <source>
        <dbReference type="Proteomes" id="UP000054359"/>
    </source>
</evidence>
<dbReference type="Pfam" id="PF08585">
    <property type="entry name" value="RMI1_N_C"/>
    <property type="match status" value="1"/>
</dbReference>
<dbReference type="GO" id="GO:0000724">
    <property type="term" value="P:double-strand break repair via homologous recombination"/>
    <property type="evidence" value="ECO:0007669"/>
    <property type="project" value="TreeGrafter"/>
</dbReference>
<dbReference type="GO" id="GO:0031422">
    <property type="term" value="C:RecQ family helicase-topoisomerase III complex"/>
    <property type="evidence" value="ECO:0007669"/>
    <property type="project" value="TreeGrafter"/>
</dbReference>
<keyword evidence="5" id="KW-1185">Reference proteome</keyword>
<dbReference type="GO" id="GO:0000712">
    <property type="term" value="P:resolution of meiotic recombination intermediates"/>
    <property type="evidence" value="ECO:0007669"/>
    <property type="project" value="TreeGrafter"/>
</dbReference>
<accession>A0A087U291</accession>
<evidence type="ECO:0000256" key="1">
    <source>
        <dbReference type="ARBA" id="ARBA00006395"/>
    </source>
</evidence>
<feature type="non-terminal residue" evidence="4">
    <location>
        <position position="220"/>
    </location>
</feature>
<proteinExistence type="inferred from homology"/>
<sequence>MLMLNLTDGCTHIQGMEYKSITSLSPNLPAGIKVLIQGPVDCRFGILLLTAEKIKILGGEVESKLKCFSRESILREVLQLPTDDGQEALNAIGNAESSAGIGQNADQFQMNNSLSSYASQMHEFNNARNIQAFTTAENNIDHFESDDDEFDRSLDYEAIDEIEKINSQREKPSIATINEPAEVWLEDEDEDVVQEMMTFQDENPGFEMPFKNFSMSANNS</sequence>
<dbReference type="GO" id="GO:0016604">
    <property type="term" value="C:nuclear body"/>
    <property type="evidence" value="ECO:0007669"/>
    <property type="project" value="TreeGrafter"/>
</dbReference>
<dbReference type="EMBL" id="KK117812">
    <property type="protein sequence ID" value="KFM71480.1"/>
    <property type="molecule type" value="Genomic_DNA"/>
</dbReference>
<evidence type="ECO:0000259" key="3">
    <source>
        <dbReference type="Pfam" id="PF08585"/>
    </source>
</evidence>
<dbReference type="Proteomes" id="UP000054359">
    <property type="component" value="Unassembled WGS sequence"/>
</dbReference>
<dbReference type="PANTHER" id="PTHR14790">
    <property type="entry name" value="RECQ-MEDIATED GENOME INSTABILITY PROTEIN 1 RMI1"/>
    <property type="match status" value="1"/>
</dbReference>
<organism evidence="4 5">
    <name type="scientific">Stegodyphus mimosarum</name>
    <name type="common">African social velvet spider</name>
    <dbReference type="NCBI Taxonomy" id="407821"/>
    <lineage>
        <taxon>Eukaryota</taxon>
        <taxon>Metazoa</taxon>
        <taxon>Ecdysozoa</taxon>
        <taxon>Arthropoda</taxon>
        <taxon>Chelicerata</taxon>
        <taxon>Arachnida</taxon>
        <taxon>Araneae</taxon>
        <taxon>Araneomorphae</taxon>
        <taxon>Entelegynae</taxon>
        <taxon>Eresoidea</taxon>
        <taxon>Eresidae</taxon>
        <taxon>Stegodyphus</taxon>
    </lineage>
</organism>
<dbReference type="AlphaFoldDB" id="A0A087U291"/>